<evidence type="ECO:0000259" key="9">
    <source>
        <dbReference type="Pfam" id="PF00155"/>
    </source>
</evidence>
<sequence length="433" mass="47488">MISVTRARTVASVRTALRTVSTWSNVPAGPPDPILGVTEAFKADKDPRKINLGVGAYRDGDGKPYVLNSVKKAEDFLRASNPDKEYLPITGLPEFTKNATKLAYGADSTPLNANAIAATQSISGTGALRIGGAFLARFYPHSKVIYLPVPSWGNHTPIFRDSGLEVRGYRYFDKKTVGLDFEAFFRGRGIAYYIVVDQNAPERSIVLLHACAHNPTGVDPTPAQWKEISNIVKEKKLFPFFDMAYQGFASGSTDRDALAVRLFVSEGHQVALSQSFAKNMGLYGERAGAFSLTTADAEEKARVESQLKIVIRPMYSNPPLHGARIANTILSRPELYGEWEAEVKGMADRIISMRERLYNELANTHKTPGEWGHIKSQIGMFSFTGLTAAQTKALAERAYIYMTADGRISMAGLNGKNIDYFAESVSRAVKGTL</sequence>
<dbReference type="GO" id="GO:0004069">
    <property type="term" value="F:L-aspartate:2-oxoglutarate aminotransferase activity"/>
    <property type="evidence" value="ECO:0007669"/>
    <property type="project" value="UniProtKB-EC"/>
</dbReference>
<keyword evidence="4 8" id="KW-0032">Aminotransferase</keyword>
<dbReference type="Pfam" id="PF00155">
    <property type="entry name" value="Aminotran_1_2"/>
    <property type="match status" value="1"/>
</dbReference>
<dbReference type="CDD" id="cd00609">
    <property type="entry name" value="AAT_like"/>
    <property type="match status" value="1"/>
</dbReference>
<evidence type="ECO:0000256" key="2">
    <source>
        <dbReference type="ARBA" id="ARBA00007441"/>
    </source>
</evidence>
<keyword evidence="6" id="KW-0663">Pyridoxal phosphate</keyword>
<evidence type="ECO:0000313" key="10">
    <source>
        <dbReference type="EMBL" id="KAH8988848.1"/>
    </source>
</evidence>
<dbReference type="GO" id="GO:0030170">
    <property type="term" value="F:pyridoxal phosphate binding"/>
    <property type="evidence" value="ECO:0007669"/>
    <property type="project" value="InterPro"/>
</dbReference>
<dbReference type="Gene3D" id="3.90.1150.10">
    <property type="entry name" value="Aspartate Aminotransferase, domain 1"/>
    <property type="match status" value="1"/>
</dbReference>
<gene>
    <name evidence="10" type="ORF">EDB92DRAFT_1799980</name>
</gene>
<evidence type="ECO:0000256" key="8">
    <source>
        <dbReference type="RuleBase" id="RU000480"/>
    </source>
</evidence>
<evidence type="ECO:0000256" key="1">
    <source>
        <dbReference type="ARBA" id="ARBA00001933"/>
    </source>
</evidence>
<comment type="caution">
    <text evidence="10">The sequence shown here is derived from an EMBL/GenBank/DDBJ whole genome shotgun (WGS) entry which is preliminary data.</text>
</comment>
<keyword evidence="11" id="KW-1185">Reference proteome</keyword>
<dbReference type="PRINTS" id="PR00799">
    <property type="entry name" value="TRANSAMINASE"/>
</dbReference>
<dbReference type="EMBL" id="JAKELL010000040">
    <property type="protein sequence ID" value="KAH8988848.1"/>
    <property type="molecule type" value="Genomic_DNA"/>
</dbReference>
<feature type="domain" description="Aminotransferase class I/classII large" evidence="9">
    <location>
        <begin position="48"/>
        <end position="424"/>
    </location>
</feature>
<reference evidence="10" key="1">
    <citation type="submission" date="2022-01" db="EMBL/GenBank/DDBJ databases">
        <title>Comparative genomics reveals a dynamic genome evolution in the ectomycorrhizal milk-cap (Lactarius) mushrooms.</title>
        <authorList>
            <consortium name="DOE Joint Genome Institute"/>
            <person name="Lebreton A."/>
            <person name="Tang N."/>
            <person name="Kuo A."/>
            <person name="LaButti K."/>
            <person name="Drula E."/>
            <person name="Barry K."/>
            <person name="Clum A."/>
            <person name="Lipzen A."/>
            <person name="Mousain D."/>
            <person name="Ng V."/>
            <person name="Wang R."/>
            <person name="Wang X."/>
            <person name="Dai Y."/>
            <person name="Henrissat B."/>
            <person name="Grigoriev I.V."/>
            <person name="Guerin-Laguette A."/>
            <person name="Yu F."/>
            <person name="Martin F.M."/>
        </authorList>
    </citation>
    <scope>NUCLEOTIDE SEQUENCE</scope>
    <source>
        <strain evidence="10">QP</strain>
    </source>
</reference>
<organism evidence="10 11">
    <name type="scientific">Lactarius akahatsu</name>
    <dbReference type="NCBI Taxonomy" id="416441"/>
    <lineage>
        <taxon>Eukaryota</taxon>
        <taxon>Fungi</taxon>
        <taxon>Dikarya</taxon>
        <taxon>Basidiomycota</taxon>
        <taxon>Agaricomycotina</taxon>
        <taxon>Agaricomycetes</taxon>
        <taxon>Russulales</taxon>
        <taxon>Russulaceae</taxon>
        <taxon>Lactarius</taxon>
    </lineage>
</organism>
<name>A0AAD4LEL5_9AGAM</name>
<proteinExistence type="inferred from homology"/>
<evidence type="ECO:0000313" key="11">
    <source>
        <dbReference type="Proteomes" id="UP001201163"/>
    </source>
</evidence>
<dbReference type="AlphaFoldDB" id="A0AAD4LEL5"/>
<dbReference type="InterPro" id="IPR000796">
    <property type="entry name" value="Asp_trans"/>
</dbReference>
<dbReference type="InterPro" id="IPR004838">
    <property type="entry name" value="NHTrfase_class1_PyrdxlP-BS"/>
</dbReference>
<dbReference type="GO" id="GO:0006533">
    <property type="term" value="P:L-aspartate catabolic process"/>
    <property type="evidence" value="ECO:0007669"/>
    <property type="project" value="TreeGrafter"/>
</dbReference>
<dbReference type="NCBIfam" id="NF006719">
    <property type="entry name" value="PRK09257.1"/>
    <property type="match status" value="1"/>
</dbReference>
<dbReference type="PANTHER" id="PTHR11879:SF22">
    <property type="entry name" value="ASPARTATE AMINOTRANSFERASE, MITOCHONDRIAL"/>
    <property type="match status" value="1"/>
</dbReference>
<dbReference type="InterPro" id="IPR015424">
    <property type="entry name" value="PyrdxlP-dep_Trfase"/>
</dbReference>
<dbReference type="Gene3D" id="3.40.640.10">
    <property type="entry name" value="Type I PLP-dependent aspartate aminotransferase-like (Major domain)"/>
    <property type="match status" value="1"/>
</dbReference>
<comment type="subunit">
    <text evidence="3 8">Homodimer.</text>
</comment>
<dbReference type="FunFam" id="3.90.1150.10:FF:000001">
    <property type="entry name" value="Aspartate aminotransferase"/>
    <property type="match status" value="1"/>
</dbReference>
<protein>
    <recommendedName>
        <fullName evidence="8">Aspartate aminotransferase</fullName>
        <ecNumber evidence="8">2.6.1.1</ecNumber>
    </recommendedName>
</protein>
<keyword evidence="5 8" id="KW-0808">Transferase</keyword>
<comment type="catalytic activity">
    <reaction evidence="7 8">
        <text>L-aspartate + 2-oxoglutarate = oxaloacetate + L-glutamate</text>
        <dbReference type="Rhea" id="RHEA:21824"/>
        <dbReference type="ChEBI" id="CHEBI:16452"/>
        <dbReference type="ChEBI" id="CHEBI:16810"/>
        <dbReference type="ChEBI" id="CHEBI:29985"/>
        <dbReference type="ChEBI" id="CHEBI:29991"/>
        <dbReference type="EC" id="2.6.1.1"/>
    </reaction>
</comment>
<dbReference type="EC" id="2.6.1.1" evidence="8"/>
<comment type="miscellaneous">
    <text evidence="8">In eukaryotes there are cytoplasmic, mitochondrial and chloroplastic isozymes.</text>
</comment>
<evidence type="ECO:0000256" key="6">
    <source>
        <dbReference type="ARBA" id="ARBA00022898"/>
    </source>
</evidence>
<dbReference type="InterPro" id="IPR004839">
    <property type="entry name" value="Aminotransferase_I/II_large"/>
</dbReference>
<evidence type="ECO:0000256" key="4">
    <source>
        <dbReference type="ARBA" id="ARBA00022576"/>
    </source>
</evidence>
<dbReference type="PROSITE" id="PS00105">
    <property type="entry name" value="AA_TRANSFER_CLASS_1"/>
    <property type="match status" value="1"/>
</dbReference>
<evidence type="ECO:0000256" key="5">
    <source>
        <dbReference type="ARBA" id="ARBA00022679"/>
    </source>
</evidence>
<accession>A0AAD4LEL5</accession>
<dbReference type="InterPro" id="IPR015422">
    <property type="entry name" value="PyrdxlP-dep_Trfase_small"/>
</dbReference>
<dbReference type="GO" id="GO:0005739">
    <property type="term" value="C:mitochondrion"/>
    <property type="evidence" value="ECO:0007669"/>
    <property type="project" value="TreeGrafter"/>
</dbReference>
<evidence type="ECO:0000256" key="3">
    <source>
        <dbReference type="ARBA" id="ARBA00011738"/>
    </source>
</evidence>
<dbReference type="PANTHER" id="PTHR11879">
    <property type="entry name" value="ASPARTATE AMINOTRANSFERASE"/>
    <property type="match status" value="1"/>
</dbReference>
<comment type="cofactor">
    <cofactor evidence="1">
        <name>pyridoxal 5'-phosphate</name>
        <dbReference type="ChEBI" id="CHEBI:597326"/>
    </cofactor>
</comment>
<evidence type="ECO:0000256" key="7">
    <source>
        <dbReference type="ARBA" id="ARBA00049185"/>
    </source>
</evidence>
<dbReference type="InterPro" id="IPR015421">
    <property type="entry name" value="PyrdxlP-dep_Trfase_major"/>
</dbReference>
<dbReference type="SUPFAM" id="SSF53383">
    <property type="entry name" value="PLP-dependent transferases"/>
    <property type="match status" value="1"/>
</dbReference>
<dbReference type="Proteomes" id="UP001201163">
    <property type="component" value="Unassembled WGS sequence"/>
</dbReference>
<dbReference type="FunFam" id="3.40.640.10:FF:000066">
    <property type="entry name" value="Aspartate aminotransferase"/>
    <property type="match status" value="1"/>
</dbReference>
<comment type="similarity">
    <text evidence="2">Belongs to the class-I pyridoxal-phosphate-dependent aminotransferase family.</text>
</comment>